<evidence type="ECO:0000313" key="3">
    <source>
        <dbReference type="Proteomes" id="UP000245119"/>
    </source>
</evidence>
<feature type="region of interest" description="Disordered" evidence="1">
    <location>
        <begin position="107"/>
        <end position="127"/>
    </location>
</feature>
<reference evidence="2 3" key="1">
    <citation type="submission" date="2018-04" db="EMBL/GenBank/DDBJ databases">
        <title>The genome of golden apple snail Pomacea canaliculata provides insight into stress tolerance and invasive adaptation.</title>
        <authorList>
            <person name="Liu C."/>
            <person name="Liu B."/>
            <person name="Ren Y."/>
            <person name="Zhang Y."/>
            <person name="Wang H."/>
            <person name="Li S."/>
            <person name="Jiang F."/>
            <person name="Yin L."/>
            <person name="Zhang G."/>
            <person name="Qian W."/>
            <person name="Fan W."/>
        </authorList>
    </citation>
    <scope>NUCLEOTIDE SEQUENCE [LARGE SCALE GENOMIC DNA]</scope>
    <source>
        <strain evidence="2">SZHN2017</strain>
        <tissue evidence="2">Muscle</tissue>
    </source>
</reference>
<organism evidence="2 3">
    <name type="scientific">Pomacea canaliculata</name>
    <name type="common">Golden apple snail</name>
    <dbReference type="NCBI Taxonomy" id="400727"/>
    <lineage>
        <taxon>Eukaryota</taxon>
        <taxon>Metazoa</taxon>
        <taxon>Spiralia</taxon>
        <taxon>Lophotrochozoa</taxon>
        <taxon>Mollusca</taxon>
        <taxon>Gastropoda</taxon>
        <taxon>Caenogastropoda</taxon>
        <taxon>Architaenioglossa</taxon>
        <taxon>Ampullarioidea</taxon>
        <taxon>Ampullariidae</taxon>
        <taxon>Pomacea</taxon>
    </lineage>
</organism>
<evidence type="ECO:0000313" key="2">
    <source>
        <dbReference type="EMBL" id="PVD36930.1"/>
    </source>
</evidence>
<dbReference type="EMBL" id="PZQS01000002">
    <property type="protein sequence ID" value="PVD36930.1"/>
    <property type="molecule type" value="Genomic_DNA"/>
</dbReference>
<proteinExistence type="predicted"/>
<dbReference type="AlphaFoldDB" id="A0A2T7PU65"/>
<feature type="region of interest" description="Disordered" evidence="1">
    <location>
        <begin position="1"/>
        <end position="32"/>
    </location>
</feature>
<accession>A0A2T7PU65</accession>
<dbReference type="Proteomes" id="UP000245119">
    <property type="component" value="Linkage Group LG2"/>
</dbReference>
<protein>
    <submittedName>
        <fullName evidence="2">Uncharacterized protein</fullName>
    </submittedName>
</protein>
<sequence>MNLADIQEAAEENCSCQTEDERQMRKKRERERKSIGVISLLSPNYGNIARSVGVKSRGSASFLPPLVSASRRGCGKSNRVAAVTGGGRQLQLLRVLRASKPVNAAARVTAGRRGQKDAGRGSWVPRR</sequence>
<gene>
    <name evidence="2" type="ORF">C0Q70_03923</name>
</gene>
<name>A0A2T7PU65_POMCA</name>
<keyword evidence="3" id="KW-1185">Reference proteome</keyword>
<comment type="caution">
    <text evidence="2">The sequence shown here is derived from an EMBL/GenBank/DDBJ whole genome shotgun (WGS) entry which is preliminary data.</text>
</comment>
<evidence type="ECO:0000256" key="1">
    <source>
        <dbReference type="SAM" id="MobiDB-lite"/>
    </source>
</evidence>